<feature type="compositionally biased region" description="Basic and acidic residues" evidence="1">
    <location>
        <begin position="48"/>
        <end position="62"/>
    </location>
</feature>
<feature type="compositionally biased region" description="Low complexity" evidence="1">
    <location>
        <begin position="31"/>
        <end position="46"/>
    </location>
</feature>
<reference evidence="2" key="1">
    <citation type="submission" date="2021-01" db="EMBL/GenBank/DDBJ databases">
        <authorList>
            <person name="Corre E."/>
            <person name="Pelletier E."/>
            <person name="Niang G."/>
            <person name="Scheremetjew M."/>
            <person name="Finn R."/>
            <person name="Kale V."/>
            <person name="Holt S."/>
            <person name="Cochrane G."/>
            <person name="Meng A."/>
            <person name="Brown T."/>
            <person name="Cohen L."/>
        </authorList>
    </citation>
    <scope>NUCLEOTIDE SEQUENCE</scope>
    <source>
        <strain evidence="2">CCMP826</strain>
    </source>
</reference>
<sequence length="292" mass="33028">MPSDPKTSSQQENEIEENAKTTDKGQGVITAKKQSSPSAPSSSPKSANKRENSAKSDAKYEDSLQANSKSLPKKPLPFVSDIASKTSSSKKRPVRRFSPINNNDLKNDDPHNIVPRFADNHLVFFPTALGEIRSGEKRSCWMWFILPTAPHIVNGVERGSIMNRRFALRGDEAVDAYLSLKRRYDPYDVNDEDEKEEGREVDLRQNYIDMASAVHKQLERGERMASLFGPIDDVKAVSSFQLFEKAGIRRNDDELSSLCRKVLDLAESNMNSKKKKRKGPMYRYLSERNNSL</sequence>
<dbReference type="EMBL" id="HBGV01010389">
    <property type="protein sequence ID" value="CAD9494820.1"/>
    <property type="molecule type" value="Transcribed_RNA"/>
</dbReference>
<dbReference type="SUPFAM" id="SSF140736">
    <property type="entry name" value="Rv1873-like"/>
    <property type="match status" value="1"/>
</dbReference>
<name>A0A7S2MP74_9STRA</name>
<protein>
    <submittedName>
        <fullName evidence="2">Uncharacterized protein</fullName>
    </submittedName>
</protein>
<feature type="region of interest" description="Disordered" evidence="1">
    <location>
        <begin position="270"/>
        <end position="292"/>
    </location>
</feature>
<proteinExistence type="predicted"/>
<evidence type="ECO:0000313" key="2">
    <source>
        <dbReference type="EMBL" id="CAD9494820.1"/>
    </source>
</evidence>
<organism evidence="2">
    <name type="scientific">Helicotheca tamesis</name>
    <dbReference type="NCBI Taxonomy" id="374047"/>
    <lineage>
        <taxon>Eukaryota</taxon>
        <taxon>Sar</taxon>
        <taxon>Stramenopiles</taxon>
        <taxon>Ochrophyta</taxon>
        <taxon>Bacillariophyta</taxon>
        <taxon>Mediophyceae</taxon>
        <taxon>Lithodesmiophycidae</taxon>
        <taxon>Lithodesmiales</taxon>
        <taxon>Lithodesmiaceae</taxon>
        <taxon>Helicotheca</taxon>
    </lineage>
</organism>
<dbReference type="AlphaFoldDB" id="A0A7S2MP74"/>
<feature type="compositionally biased region" description="Polar residues" evidence="1">
    <location>
        <begin position="1"/>
        <end position="12"/>
    </location>
</feature>
<feature type="region of interest" description="Disordered" evidence="1">
    <location>
        <begin position="1"/>
        <end position="103"/>
    </location>
</feature>
<gene>
    <name evidence="2" type="ORF">HTAM1171_LOCUS6420</name>
</gene>
<accession>A0A7S2MP74</accession>
<dbReference type="InterPro" id="IPR036287">
    <property type="entry name" value="Rv1873-like_sf"/>
</dbReference>
<dbReference type="Gene3D" id="1.25.40.380">
    <property type="entry name" value="Protein of unknown function DUF1810"/>
    <property type="match status" value="1"/>
</dbReference>
<evidence type="ECO:0000256" key="1">
    <source>
        <dbReference type="SAM" id="MobiDB-lite"/>
    </source>
</evidence>
<dbReference type="InterPro" id="IPR014937">
    <property type="entry name" value="DUF1810"/>
</dbReference>
<dbReference type="Pfam" id="PF08837">
    <property type="entry name" value="DUF1810"/>
    <property type="match status" value="1"/>
</dbReference>